<protein>
    <recommendedName>
        <fullName evidence="4">NADP-dependent oxidoreductase domain-containing protein</fullName>
    </recommendedName>
</protein>
<dbReference type="AlphaFoldDB" id="F8NR05"/>
<dbReference type="Pfam" id="PF00248">
    <property type="entry name" value="Aldo_ket_red"/>
    <property type="match status" value="1"/>
</dbReference>
<evidence type="ECO:0000259" key="4">
    <source>
        <dbReference type="Pfam" id="PF00248"/>
    </source>
</evidence>
<dbReference type="Gene3D" id="3.20.20.100">
    <property type="entry name" value="NADP-dependent oxidoreductase domain"/>
    <property type="match status" value="1"/>
</dbReference>
<feature type="binding site" evidence="2">
    <location>
        <position position="108"/>
    </location>
    <ligand>
        <name>substrate</name>
    </ligand>
</feature>
<dbReference type="RefSeq" id="XP_007316351.1">
    <property type="nucleotide sequence ID" value="XM_007316289.1"/>
</dbReference>
<evidence type="ECO:0000256" key="2">
    <source>
        <dbReference type="PIRSR" id="PIRSR000097-2"/>
    </source>
</evidence>
<dbReference type="GeneID" id="18818460"/>
<dbReference type="InterPro" id="IPR018170">
    <property type="entry name" value="Aldo/ket_reductase_CS"/>
</dbReference>
<dbReference type="PIRSF" id="PIRSF000097">
    <property type="entry name" value="AKR"/>
    <property type="match status" value="1"/>
</dbReference>
<dbReference type="InterPro" id="IPR036812">
    <property type="entry name" value="NAD(P)_OxRdtase_dom_sf"/>
</dbReference>
<dbReference type="InterPro" id="IPR044494">
    <property type="entry name" value="AKR3C2/3"/>
</dbReference>
<evidence type="ECO:0000313" key="5">
    <source>
        <dbReference type="EMBL" id="EGO26178.1"/>
    </source>
</evidence>
<dbReference type="InterPro" id="IPR023210">
    <property type="entry name" value="NADP_OxRdtase_dom"/>
</dbReference>
<feature type="domain" description="NADP-dependent oxidoreductase" evidence="4">
    <location>
        <begin position="19"/>
        <end position="271"/>
    </location>
</feature>
<dbReference type="Proteomes" id="UP000008064">
    <property type="component" value="Unassembled WGS sequence"/>
</dbReference>
<feature type="non-terminal residue" evidence="5">
    <location>
        <position position="299"/>
    </location>
</feature>
<feature type="active site" description="Proton donor" evidence="1">
    <location>
        <position position="51"/>
    </location>
</feature>
<dbReference type="EMBL" id="GL945432">
    <property type="protein sequence ID" value="EGO26178.1"/>
    <property type="molecule type" value="Genomic_DNA"/>
</dbReference>
<organism evidence="6">
    <name type="scientific">Serpula lacrymans var. lacrymans (strain S7.9)</name>
    <name type="common">Dry rot fungus</name>
    <dbReference type="NCBI Taxonomy" id="578457"/>
    <lineage>
        <taxon>Eukaryota</taxon>
        <taxon>Fungi</taxon>
        <taxon>Dikarya</taxon>
        <taxon>Basidiomycota</taxon>
        <taxon>Agaricomycotina</taxon>
        <taxon>Agaricomycetes</taxon>
        <taxon>Agaricomycetidae</taxon>
        <taxon>Boletales</taxon>
        <taxon>Coniophorineae</taxon>
        <taxon>Serpulaceae</taxon>
        <taxon>Serpula</taxon>
    </lineage>
</organism>
<dbReference type="KEGG" id="sla:SERLADRAFT_462946"/>
<evidence type="ECO:0000256" key="3">
    <source>
        <dbReference type="PIRSR" id="PIRSR000097-3"/>
    </source>
</evidence>
<gene>
    <name evidence="5" type="ORF">SERLADRAFT_462946</name>
</gene>
<evidence type="ECO:0000256" key="1">
    <source>
        <dbReference type="PIRSR" id="PIRSR000097-1"/>
    </source>
</evidence>
<evidence type="ECO:0000313" key="6">
    <source>
        <dbReference type="Proteomes" id="UP000008064"/>
    </source>
</evidence>
<dbReference type="PRINTS" id="PR00069">
    <property type="entry name" value="ALDKETRDTASE"/>
</dbReference>
<dbReference type="CDD" id="cd19120">
    <property type="entry name" value="AKR_AKR3C2-3"/>
    <property type="match status" value="1"/>
</dbReference>
<dbReference type="PANTHER" id="PTHR11732">
    <property type="entry name" value="ALDO/KETO REDUCTASE"/>
    <property type="match status" value="1"/>
</dbReference>
<reference evidence="6" key="1">
    <citation type="journal article" date="2011" name="Science">
        <title>The plant cell wall-decomposing machinery underlies the functional diversity of forest fungi.</title>
        <authorList>
            <person name="Eastwood D.C."/>
            <person name="Floudas D."/>
            <person name="Binder M."/>
            <person name="Majcherczyk A."/>
            <person name="Schneider P."/>
            <person name="Aerts A."/>
            <person name="Asiegbu F.O."/>
            <person name="Baker S.E."/>
            <person name="Barry K."/>
            <person name="Bendiksby M."/>
            <person name="Blumentritt M."/>
            <person name="Coutinho P.M."/>
            <person name="Cullen D."/>
            <person name="de Vries R.P."/>
            <person name="Gathman A."/>
            <person name="Goodell B."/>
            <person name="Henrissat B."/>
            <person name="Ihrmark K."/>
            <person name="Kauserud H."/>
            <person name="Kohler A."/>
            <person name="LaButti K."/>
            <person name="Lapidus A."/>
            <person name="Lavin J.L."/>
            <person name="Lee Y.-H."/>
            <person name="Lindquist E."/>
            <person name="Lilly W."/>
            <person name="Lucas S."/>
            <person name="Morin E."/>
            <person name="Murat C."/>
            <person name="Oguiza J.A."/>
            <person name="Park J."/>
            <person name="Pisabarro A.G."/>
            <person name="Riley R."/>
            <person name="Rosling A."/>
            <person name="Salamov A."/>
            <person name="Schmidt O."/>
            <person name="Schmutz J."/>
            <person name="Skrede I."/>
            <person name="Stenlid J."/>
            <person name="Wiebenga A."/>
            <person name="Xie X."/>
            <person name="Kuees U."/>
            <person name="Hibbett D.S."/>
            <person name="Hoffmeister D."/>
            <person name="Hoegberg N."/>
            <person name="Martin F."/>
            <person name="Grigoriev I.V."/>
            <person name="Watkinson S.C."/>
        </authorList>
    </citation>
    <scope>NUCLEOTIDE SEQUENCE [LARGE SCALE GENOMIC DNA]</scope>
    <source>
        <strain evidence="6">S7.9</strain>
    </source>
</reference>
<dbReference type="PROSITE" id="PS00062">
    <property type="entry name" value="ALDOKETO_REDUCTASE_2"/>
    <property type="match status" value="1"/>
</dbReference>
<sequence length="299" mass="32850">MSVPTLLLNDGNSVPWIGFGTGTALYSKDAAEAVSVAIQNGFIHLDGAQVYNNEETLGVGVVQSGKPRSELFVTTKLTKLKPGATPKSALQESLKKLGLDQADLYLIHTPNNHKGQLKEVWKGMEECKKDGLTKSIGVSNFAVEHLEEILEVATIPPSVNQIELHPYVWKALQPVFEIHKQHGIVTSSYAGLSPLFRGKGGPLDPVIESIRQRLQTTRGQPVTDSQVLNKWLKQNGILVITTTSKAERAREYVDTVNVPDLTAEEIALIEKTGSQLHQRYFPGIGLLSRSLFYYARISP</sequence>
<dbReference type="GO" id="GO:0016652">
    <property type="term" value="F:oxidoreductase activity, acting on NAD(P)H as acceptor"/>
    <property type="evidence" value="ECO:0007669"/>
    <property type="project" value="InterPro"/>
</dbReference>
<feature type="site" description="Lowers pKa of active site Tyr" evidence="3">
    <location>
        <position position="76"/>
    </location>
</feature>
<dbReference type="SUPFAM" id="SSF51430">
    <property type="entry name" value="NAD(P)-linked oxidoreductase"/>
    <property type="match status" value="1"/>
</dbReference>
<dbReference type="HOGENOM" id="CLU_023205_0_3_1"/>
<proteinExistence type="predicted"/>
<dbReference type="OrthoDB" id="416253at2759"/>
<accession>F8NR05</accession>
<dbReference type="InterPro" id="IPR020471">
    <property type="entry name" value="AKR"/>
</dbReference>
<name>F8NR05_SERL9</name>